<dbReference type="Gene3D" id="1.20.120.1630">
    <property type="match status" value="1"/>
</dbReference>
<keyword evidence="6" id="KW-0808">Transferase</keyword>
<accession>A0ABU8X4E3</accession>
<keyword evidence="3 5" id="KW-1133">Transmembrane helix</keyword>
<comment type="subcellular location">
    <subcellularLocation>
        <location evidence="1">Endomembrane system</location>
        <topology evidence="1">Multi-pass membrane protein</topology>
    </subcellularLocation>
</comment>
<dbReference type="EC" id="2.1.1.100" evidence="6"/>
<dbReference type="PANTHER" id="PTHR43847">
    <property type="entry name" value="BLL3993 PROTEIN"/>
    <property type="match status" value="1"/>
</dbReference>
<dbReference type="Proteomes" id="UP001367030">
    <property type="component" value="Unassembled WGS sequence"/>
</dbReference>
<keyword evidence="4 5" id="KW-0472">Membrane</keyword>
<proteinExistence type="predicted"/>
<evidence type="ECO:0000313" key="7">
    <source>
        <dbReference type="Proteomes" id="UP001367030"/>
    </source>
</evidence>
<dbReference type="PANTHER" id="PTHR43847:SF1">
    <property type="entry name" value="BLL3993 PROTEIN"/>
    <property type="match status" value="1"/>
</dbReference>
<keyword evidence="7" id="KW-1185">Reference proteome</keyword>
<reference evidence="6 7" key="1">
    <citation type="submission" date="2024-03" db="EMBL/GenBank/DDBJ databases">
        <title>Novel species of the genus Variovorax.</title>
        <authorList>
            <person name="Liu Q."/>
            <person name="Xin Y.-H."/>
        </authorList>
    </citation>
    <scope>NUCLEOTIDE SEQUENCE [LARGE SCALE GENOMIC DNA]</scope>
    <source>
        <strain evidence="6 7">KACC 18901</strain>
    </source>
</reference>
<evidence type="ECO:0000256" key="4">
    <source>
        <dbReference type="ARBA" id="ARBA00023136"/>
    </source>
</evidence>
<sequence>MLLSPAFVAAFLAGSAALLHVSRGALRQPGSHGFYRFFAWECILLLVLLNLPVWGDDPLAPHQLLSWVLLVASAWLPVHAVRLLKRVGQPTEERKDEALLGFEKTSTLVTSGAFRYIRHPMYAALIFLAWGAFLKQFSWFGLVLVLAATVLLFITALRDEKECLQHFGEAYRAYMRGTRRFIPFVL</sequence>
<comment type="caution">
    <text evidence="6">The sequence shown here is derived from an EMBL/GenBank/DDBJ whole genome shotgun (WGS) entry which is preliminary data.</text>
</comment>
<evidence type="ECO:0000256" key="1">
    <source>
        <dbReference type="ARBA" id="ARBA00004127"/>
    </source>
</evidence>
<feature type="transmembrane region" description="Helical" evidence="5">
    <location>
        <begin position="33"/>
        <end position="52"/>
    </location>
</feature>
<protein>
    <submittedName>
        <fullName evidence="6">Isoprenylcysteine carboxylmethyltransferase family protein</fullName>
        <ecNumber evidence="6">2.1.1.100</ecNumber>
        <ecNumber evidence="6">2.1.1.334</ecNumber>
    </submittedName>
</protein>
<evidence type="ECO:0000313" key="6">
    <source>
        <dbReference type="EMBL" id="MEJ8853955.1"/>
    </source>
</evidence>
<feature type="transmembrane region" description="Helical" evidence="5">
    <location>
        <begin position="64"/>
        <end position="84"/>
    </location>
</feature>
<dbReference type="InterPro" id="IPR007318">
    <property type="entry name" value="Phopholipid_MeTrfase"/>
</dbReference>
<keyword evidence="6" id="KW-0489">Methyltransferase</keyword>
<keyword evidence="2 5" id="KW-0812">Transmembrane</keyword>
<dbReference type="Pfam" id="PF04191">
    <property type="entry name" value="PEMT"/>
    <property type="match status" value="1"/>
</dbReference>
<name>A0ABU8X4E3_9BURK</name>
<gene>
    <name evidence="6" type="ORF">WKW79_05215</name>
</gene>
<evidence type="ECO:0000256" key="2">
    <source>
        <dbReference type="ARBA" id="ARBA00022692"/>
    </source>
</evidence>
<dbReference type="GO" id="GO:0032259">
    <property type="term" value="P:methylation"/>
    <property type="evidence" value="ECO:0007669"/>
    <property type="project" value="UniProtKB-KW"/>
</dbReference>
<dbReference type="EC" id="2.1.1.334" evidence="6"/>
<dbReference type="RefSeq" id="WP_340334052.1">
    <property type="nucleotide sequence ID" value="NZ_JBBKZS010000002.1"/>
</dbReference>
<dbReference type="GO" id="GO:0004671">
    <property type="term" value="F:protein C-terminal S-isoprenylcysteine carboxyl O-methyltransferase activity"/>
    <property type="evidence" value="ECO:0007669"/>
    <property type="project" value="UniProtKB-EC"/>
</dbReference>
<organism evidence="6 7">
    <name type="scientific">Variovorax robiniae</name>
    <dbReference type="NCBI Taxonomy" id="1836199"/>
    <lineage>
        <taxon>Bacteria</taxon>
        <taxon>Pseudomonadati</taxon>
        <taxon>Pseudomonadota</taxon>
        <taxon>Betaproteobacteria</taxon>
        <taxon>Burkholderiales</taxon>
        <taxon>Comamonadaceae</taxon>
        <taxon>Variovorax</taxon>
    </lineage>
</organism>
<dbReference type="InterPro" id="IPR052527">
    <property type="entry name" value="Metal_cation-efflux_comp"/>
</dbReference>
<dbReference type="EMBL" id="JBBKZS010000002">
    <property type="protein sequence ID" value="MEJ8853955.1"/>
    <property type="molecule type" value="Genomic_DNA"/>
</dbReference>
<feature type="transmembrane region" description="Helical" evidence="5">
    <location>
        <begin position="139"/>
        <end position="157"/>
    </location>
</feature>
<feature type="transmembrane region" description="Helical" evidence="5">
    <location>
        <begin position="116"/>
        <end position="133"/>
    </location>
</feature>
<evidence type="ECO:0000256" key="5">
    <source>
        <dbReference type="SAM" id="Phobius"/>
    </source>
</evidence>
<feature type="transmembrane region" description="Helical" evidence="5">
    <location>
        <begin position="6"/>
        <end position="26"/>
    </location>
</feature>
<evidence type="ECO:0000256" key="3">
    <source>
        <dbReference type="ARBA" id="ARBA00022989"/>
    </source>
</evidence>